<keyword evidence="2 7" id="KW-0812">Transmembrane</keyword>
<evidence type="ECO:0000256" key="1">
    <source>
        <dbReference type="ARBA" id="ARBA00004141"/>
    </source>
</evidence>
<keyword evidence="3 7" id="KW-1133">Transmembrane helix</keyword>
<evidence type="ECO:0000256" key="7">
    <source>
        <dbReference type="SAM" id="Phobius"/>
    </source>
</evidence>
<evidence type="ECO:0000256" key="3">
    <source>
        <dbReference type="ARBA" id="ARBA00022989"/>
    </source>
</evidence>
<feature type="transmembrane region" description="Helical" evidence="7">
    <location>
        <begin position="86"/>
        <end position="112"/>
    </location>
</feature>
<dbReference type="EMBL" id="JAWCUI010000056">
    <property type="protein sequence ID" value="KAL1891028.1"/>
    <property type="molecule type" value="Genomic_DNA"/>
</dbReference>
<dbReference type="Pfam" id="PF20684">
    <property type="entry name" value="Fung_rhodopsin"/>
    <property type="match status" value="1"/>
</dbReference>
<dbReference type="PANTHER" id="PTHR33048">
    <property type="entry name" value="PTH11-LIKE INTEGRAL MEMBRANE PROTEIN (AFU_ORTHOLOGUE AFUA_5G11245)"/>
    <property type="match status" value="1"/>
</dbReference>
<feature type="domain" description="Rhodopsin" evidence="8">
    <location>
        <begin position="27"/>
        <end position="262"/>
    </location>
</feature>
<feature type="region of interest" description="Disordered" evidence="6">
    <location>
        <begin position="395"/>
        <end position="456"/>
    </location>
</feature>
<keyword evidence="4 7" id="KW-0472">Membrane</keyword>
<feature type="transmembrane region" description="Helical" evidence="7">
    <location>
        <begin position="202"/>
        <end position="226"/>
    </location>
</feature>
<dbReference type="InterPro" id="IPR049326">
    <property type="entry name" value="Rhodopsin_dom_fungi"/>
</dbReference>
<dbReference type="Proteomes" id="UP001583186">
    <property type="component" value="Unassembled WGS sequence"/>
</dbReference>
<comment type="caution">
    <text evidence="9">The sequence shown here is derived from an EMBL/GenBank/DDBJ whole genome shotgun (WGS) entry which is preliminary data.</text>
</comment>
<evidence type="ECO:0000256" key="6">
    <source>
        <dbReference type="SAM" id="MobiDB-lite"/>
    </source>
</evidence>
<organism evidence="9 10">
    <name type="scientific">Sporothrix stenoceras</name>
    <dbReference type="NCBI Taxonomy" id="5173"/>
    <lineage>
        <taxon>Eukaryota</taxon>
        <taxon>Fungi</taxon>
        <taxon>Dikarya</taxon>
        <taxon>Ascomycota</taxon>
        <taxon>Pezizomycotina</taxon>
        <taxon>Sordariomycetes</taxon>
        <taxon>Sordariomycetidae</taxon>
        <taxon>Ophiostomatales</taxon>
        <taxon>Ophiostomataceae</taxon>
        <taxon>Sporothrix</taxon>
    </lineage>
</organism>
<comment type="subcellular location">
    <subcellularLocation>
        <location evidence="1">Membrane</location>
        <topology evidence="1">Multi-pass membrane protein</topology>
    </subcellularLocation>
</comment>
<evidence type="ECO:0000313" key="10">
    <source>
        <dbReference type="Proteomes" id="UP001583186"/>
    </source>
</evidence>
<evidence type="ECO:0000313" key="9">
    <source>
        <dbReference type="EMBL" id="KAL1891028.1"/>
    </source>
</evidence>
<keyword evidence="10" id="KW-1185">Reference proteome</keyword>
<evidence type="ECO:0000256" key="5">
    <source>
        <dbReference type="ARBA" id="ARBA00038359"/>
    </source>
</evidence>
<feature type="transmembrane region" description="Helical" evidence="7">
    <location>
        <begin position="43"/>
        <end position="66"/>
    </location>
</feature>
<evidence type="ECO:0000256" key="2">
    <source>
        <dbReference type="ARBA" id="ARBA00022692"/>
    </source>
</evidence>
<feature type="compositionally biased region" description="Low complexity" evidence="6">
    <location>
        <begin position="432"/>
        <end position="443"/>
    </location>
</feature>
<gene>
    <name evidence="9" type="ORF">Sste5346_007851</name>
</gene>
<accession>A0ABR3YT43</accession>
<feature type="transmembrane region" description="Helical" evidence="7">
    <location>
        <begin position="6"/>
        <end position="31"/>
    </location>
</feature>
<dbReference type="InterPro" id="IPR052337">
    <property type="entry name" value="SAT4-like"/>
</dbReference>
<sequence>MAVDSYSTALLVSSVLMIVVSILAVSMRIYVRTGILGGLGWDDALIVTSWMFAMALYAATLTARNYGFGQHMDIVPTEQISTFSRLIMVCSTTYSWGVPAAKASFAVLYLRILQGRGLAMLNKFLMVFLLCQAIEETLVVVLQCRPIARAWDSSIEGTCFKLVPLWWCTFVFNLFTDLALFIQPIPTMWHLQLPLTKRIGVIAMLSLGLLVCVISVIRIVFVTKIGADSTFELAEPMIWSQVEITALILCSCIPSLRQIIQKVPWLNRLVGLSSNKDSAGNPYYAGGPRTGSRNPKGASSGVNGASIALYSRGQHDDPFGPVRSHTKAHLKSGNFGNTSRVERDAIGRPPSQDGSTDEIFPSYRQQGGSTPVGVAGGAGAILVTRELNIKHDDQSEHSLGMVGGGGHGHHDDGRNVFSDLDLNDGAGRHNMAKASASSSSSTSLTDDVAHSPKPKK</sequence>
<feature type="region of interest" description="Disordered" evidence="6">
    <location>
        <begin position="316"/>
        <end position="372"/>
    </location>
</feature>
<proteinExistence type="inferred from homology"/>
<evidence type="ECO:0000259" key="8">
    <source>
        <dbReference type="Pfam" id="PF20684"/>
    </source>
</evidence>
<reference evidence="9 10" key="1">
    <citation type="journal article" date="2024" name="IMA Fungus">
        <title>IMA Genome - F19 : A genome assembly and annotation guide to empower mycologists, including annotated draft genome sequences of Ceratocystis pirilliformis, Diaporthe australafricana, Fusarium ophioides, Paecilomyces lecythidis, and Sporothrix stenoceras.</title>
        <authorList>
            <person name="Aylward J."/>
            <person name="Wilson A.M."/>
            <person name="Visagie C.M."/>
            <person name="Spraker J."/>
            <person name="Barnes I."/>
            <person name="Buitendag C."/>
            <person name="Ceriani C."/>
            <person name="Del Mar Angel L."/>
            <person name="du Plessis D."/>
            <person name="Fuchs T."/>
            <person name="Gasser K."/>
            <person name="Kramer D."/>
            <person name="Li W."/>
            <person name="Munsamy K."/>
            <person name="Piso A."/>
            <person name="Price J.L."/>
            <person name="Sonnekus B."/>
            <person name="Thomas C."/>
            <person name="van der Nest A."/>
            <person name="van Dijk A."/>
            <person name="van Heerden A."/>
            <person name="van Vuuren N."/>
            <person name="Yilmaz N."/>
            <person name="Duong T.A."/>
            <person name="van der Merwe N.A."/>
            <person name="Wingfield M.J."/>
            <person name="Wingfield B.D."/>
        </authorList>
    </citation>
    <scope>NUCLEOTIDE SEQUENCE [LARGE SCALE GENOMIC DNA]</scope>
    <source>
        <strain evidence="9 10">CMW 5346</strain>
    </source>
</reference>
<feature type="transmembrane region" description="Helical" evidence="7">
    <location>
        <begin position="163"/>
        <end position="182"/>
    </location>
</feature>
<feature type="transmembrane region" description="Helical" evidence="7">
    <location>
        <begin position="124"/>
        <end position="143"/>
    </location>
</feature>
<evidence type="ECO:0000256" key="4">
    <source>
        <dbReference type="ARBA" id="ARBA00023136"/>
    </source>
</evidence>
<dbReference type="PANTHER" id="PTHR33048:SF123">
    <property type="entry name" value="INTEGRAL MEMBRANE PROTEIN"/>
    <property type="match status" value="1"/>
</dbReference>
<feature type="region of interest" description="Disordered" evidence="6">
    <location>
        <begin position="281"/>
        <end position="300"/>
    </location>
</feature>
<name>A0ABR3YT43_9PEZI</name>
<comment type="similarity">
    <text evidence="5">Belongs to the SAT4 family.</text>
</comment>
<protein>
    <recommendedName>
        <fullName evidence="8">Rhodopsin domain-containing protein</fullName>
    </recommendedName>
</protein>